<accession>A0ABN8BAC1</accession>
<gene>
    <name evidence="10" type="ORF">CHILSU_LOCUS6944</name>
</gene>
<evidence type="ECO:0000256" key="1">
    <source>
        <dbReference type="ARBA" id="ARBA00022723"/>
    </source>
</evidence>
<feature type="domain" description="C2H2-type" evidence="8">
    <location>
        <begin position="305"/>
        <end position="332"/>
    </location>
</feature>
<dbReference type="PROSITE" id="PS50157">
    <property type="entry name" value="ZINC_FINGER_C2H2_2"/>
    <property type="match status" value="6"/>
</dbReference>
<keyword evidence="1 6" id="KW-0479">Metal-binding</keyword>
<sequence>MANKLDLQLVVKHIANGTLAENLCRVCLSPLRDPYENIFSKICTENEEYCIANILKELYDMQFSDDEHFNICSDCLAFTLNAYKFYLKAKHNELLLHLYTDNLIYHLDAIDIPANISNESIFISLPILTPDIPSIEFDPSKKFSVKKFAQEDKKKVNMKKEQNMEKPPIIDIKKTETNFIKPQVKIEQEDDDDLIIIMNEKGLPTFYKMQTDGQLVEVEYDDRCRKAYKVITEQMPKKRVHKKKRGPMTWKKCSKCPIEYRFVAKLKEHMWLEHETLLYSCKICEALAEDEDEYQFHMKTHTNEYQCDLCEIVFKKRETIIAHLELHEKSDESKQNKNNYVCKICGKIMKDAESLNIHTAEHNLKEYTCYYCGRMYKKEIGFNKHIKKHEMYMNLKEMRQKRSEQPEKQIPEPQPPEQNHSKVLTCEICGRIVLSERALIWHKRLHTNERPFTCKTCGRGFVSLNRCKQHALCAHTAPTRRCPLCPALFHMRSMVNSHIKKVHLKTHKRRNRAVRQQEVCWHTETVPIQELSVAIQGDILELQAAKTMSDNEMYAD</sequence>
<dbReference type="SMART" id="SM00868">
    <property type="entry name" value="zf-AD"/>
    <property type="match status" value="2"/>
</dbReference>
<feature type="domain" description="ZAD" evidence="9">
    <location>
        <begin position="22"/>
        <end position="99"/>
    </location>
</feature>
<keyword evidence="4 6" id="KW-0862">Zinc</keyword>
<organism evidence="10 11">
    <name type="scientific">Chilo suppressalis</name>
    <name type="common">Asiatic rice borer moth</name>
    <dbReference type="NCBI Taxonomy" id="168631"/>
    <lineage>
        <taxon>Eukaryota</taxon>
        <taxon>Metazoa</taxon>
        <taxon>Ecdysozoa</taxon>
        <taxon>Arthropoda</taxon>
        <taxon>Hexapoda</taxon>
        <taxon>Insecta</taxon>
        <taxon>Pterygota</taxon>
        <taxon>Neoptera</taxon>
        <taxon>Endopterygota</taxon>
        <taxon>Lepidoptera</taxon>
        <taxon>Glossata</taxon>
        <taxon>Ditrysia</taxon>
        <taxon>Pyraloidea</taxon>
        <taxon>Crambidae</taxon>
        <taxon>Crambinae</taxon>
        <taxon>Chilo</taxon>
    </lineage>
</organism>
<feature type="binding site" evidence="6">
    <location>
        <position position="27"/>
    </location>
    <ligand>
        <name>Zn(2+)</name>
        <dbReference type="ChEBI" id="CHEBI:29105"/>
    </ligand>
</feature>
<keyword evidence="11" id="KW-1185">Reference proteome</keyword>
<evidence type="ECO:0000256" key="7">
    <source>
        <dbReference type="SAM" id="MobiDB-lite"/>
    </source>
</evidence>
<feature type="domain" description="C2H2-type" evidence="8">
    <location>
        <begin position="340"/>
        <end position="367"/>
    </location>
</feature>
<proteinExistence type="predicted"/>
<feature type="domain" description="C2H2-type" evidence="8">
    <location>
        <begin position="279"/>
        <end position="306"/>
    </location>
</feature>
<name>A0ABN8BAC1_CHISP</name>
<dbReference type="Gene3D" id="3.30.160.60">
    <property type="entry name" value="Classic Zinc Finger"/>
    <property type="match status" value="4"/>
</dbReference>
<reference evidence="10" key="1">
    <citation type="submission" date="2021-12" db="EMBL/GenBank/DDBJ databases">
        <authorList>
            <person name="King R."/>
        </authorList>
    </citation>
    <scope>NUCLEOTIDE SEQUENCE</scope>
</reference>
<dbReference type="Pfam" id="PF00096">
    <property type="entry name" value="zf-C2H2"/>
    <property type="match status" value="1"/>
</dbReference>
<evidence type="ECO:0000313" key="11">
    <source>
        <dbReference type="Proteomes" id="UP001153292"/>
    </source>
</evidence>
<dbReference type="SMART" id="SM00355">
    <property type="entry name" value="ZnF_C2H2"/>
    <property type="match status" value="8"/>
</dbReference>
<evidence type="ECO:0000256" key="6">
    <source>
        <dbReference type="PROSITE-ProRule" id="PRU01263"/>
    </source>
</evidence>
<dbReference type="InterPro" id="IPR013087">
    <property type="entry name" value="Znf_C2H2_type"/>
</dbReference>
<evidence type="ECO:0000259" key="9">
    <source>
        <dbReference type="PROSITE" id="PS51915"/>
    </source>
</evidence>
<evidence type="ECO:0000256" key="5">
    <source>
        <dbReference type="PROSITE-ProRule" id="PRU00042"/>
    </source>
</evidence>
<dbReference type="PANTHER" id="PTHR24408">
    <property type="entry name" value="ZINC FINGER PROTEIN"/>
    <property type="match status" value="1"/>
</dbReference>
<feature type="binding site" evidence="6">
    <location>
        <position position="75"/>
    </location>
    <ligand>
        <name>Zn(2+)</name>
        <dbReference type="ChEBI" id="CHEBI:29105"/>
    </ligand>
</feature>
<evidence type="ECO:0000259" key="8">
    <source>
        <dbReference type="PROSITE" id="PS50157"/>
    </source>
</evidence>
<feature type="binding site" evidence="6">
    <location>
        <position position="24"/>
    </location>
    <ligand>
        <name>Zn(2+)</name>
        <dbReference type="ChEBI" id="CHEBI:29105"/>
    </ligand>
</feature>
<evidence type="ECO:0000256" key="2">
    <source>
        <dbReference type="ARBA" id="ARBA00022737"/>
    </source>
</evidence>
<dbReference type="Proteomes" id="UP001153292">
    <property type="component" value="Chromosome 25"/>
</dbReference>
<feature type="domain" description="C2H2-type" evidence="8">
    <location>
        <begin position="452"/>
        <end position="480"/>
    </location>
</feature>
<dbReference type="PANTHER" id="PTHR24408:SF64">
    <property type="entry name" value="LINKING IMMUNITY AND METABOLISM-RELATED"/>
    <property type="match status" value="1"/>
</dbReference>
<dbReference type="EMBL" id="OU963918">
    <property type="protein sequence ID" value="CAH0403662.1"/>
    <property type="molecule type" value="Genomic_DNA"/>
</dbReference>
<dbReference type="InterPro" id="IPR036236">
    <property type="entry name" value="Znf_C2H2_sf"/>
</dbReference>
<feature type="domain" description="C2H2-type" evidence="8">
    <location>
        <begin position="424"/>
        <end position="451"/>
    </location>
</feature>
<dbReference type="PROSITE" id="PS51915">
    <property type="entry name" value="ZAD"/>
    <property type="match status" value="1"/>
</dbReference>
<feature type="region of interest" description="Disordered" evidence="7">
    <location>
        <begin position="399"/>
        <end position="420"/>
    </location>
</feature>
<dbReference type="InterPro" id="IPR012934">
    <property type="entry name" value="Znf_AD"/>
</dbReference>
<dbReference type="SUPFAM" id="SSF57667">
    <property type="entry name" value="beta-beta-alpha zinc fingers"/>
    <property type="match status" value="3"/>
</dbReference>
<feature type="domain" description="C2H2-type" evidence="8">
    <location>
        <begin position="367"/>
        <end position="389"/>
    </location>
</feature>
<keyword evidence="2" id="KW-0677">Repeat</keyword>
<keyword evidence="3 5" id="KW-0863">Zinc-finger</keyword>
<feature type="binding site" evidence="6">
    <location>
        <position position="72"/>
    </location>
    <ligand>
        <name>Zn(2+)</name>
        <dbReference type="ChEBI" id="CHEBI:29105"/>
    </ligand>
</feature>
<dbReference type="PROSITE" id="PS00028">
    <property type="entry name" value="ZINC_FINGER_C2H2_1"/>
    <property type="match status" value="6"/>
</dbReference>
<evidence type="ECO:0000256" key="4">
    <source>
        <dbReference type="ARBA" id="ARBA00022833"/>
    </source>
</evidence>
<evidence type="ECO:0000313" key="10">
    <source>
        <dbReference type="EMBL" id="CAH0403662.1"/>
    </source>
</evidence>
<feature type="compositionally biased region" description="Basic and acidic residues" evidence="7">
    <location>
        <begin position="399"/>
        <end position="410"/>
    </location>
</feature>
<evidence type="ECO:0000256" key="3">
    <source>
        <dbReference type="ARBA" id="ARBA00022771"/>
    </source>
</evidence>
<protein>
    <submittedName>
        <fullName evidence="10">Uncharacterized protein</fullName>
    </submittedName>
</protein>